<dbReference type="EMBL" id="JAPEVB010000002">
    <property type="protein sequence ID" value="KAJ4394189.1"/>
    <property type="molecule type" value="Genomic_DNA"/>
</dbReference>
<dbReference type="PANTHER" id="PTHR40370:SF1">
    <property type="entry name" value="DUF3074 DOMAIN-CONTAINING PROTEIN"/>
    <property type="match status" value="1"/>
</dbReference>
<feature type="domain" description="DUF3074" evidence="2">
    <location>
        <begin position="106"/>
        <end position="307"/>
    </location>
</feature>
<reference evidence="3" key="1">
    <citation type="submission" date="2022-10" db="EMBL/GenBank/DDBJ databases">
        <title>Tapping the CABI collections for fungal endophytes: first genome assemblies for Collariella, Neodidymelliopsis, Ascochyta clinopodiicola, Didymella pomorum, Didymosphaeria variabile, Neocosmospora piperis and Neocucurbitaria cava.</title>
        <authorList>
            <person name="Hill R."/>
        </authorList>
    </citation>
    <scope>NUCLEOTIDE SEQUENCE</scope>
    <source>
        <strain evidence="3">IMI 355082</strain>
    </source>
</reference>
<dbReference type="OrthoDB" id="6423603at2759"/>
<feature type="compositionally biased region" description="Basic and acidic residues" evidence="1">
    <location>
        <begin position="322"/>
        <end position="337"/>
    </location>
</feature>
<accession>A0A9W8YWL8</accession>
<dbReference type="PANTHER" id="PTHR40370">
    <property type="entry name" value="EXPRESSED PROTEIN"/>
    <property type="match status" value="1"/>
</dbReference>
<gene>
    <name evidence="3" type="ORF">N0V93_003406</name>
</gene>
<proteinExistence type="predicted"/>
<keyword evidence="4" id="KW-1185">Reference proteome</keyword>
<evidence type="ECO:0000256" key="1">
    <source>
        <dbReference type="SAM" id="MobiDB-lite"/>
    </source>
</evidence>
<dbReference type="Proteomes" id="UP001140453">
    <property type="component" value="Unassembled WGS sequence"/>
</dbReference>
<name>A0A9W8YWL8_9PEZI</name>
<organism evidence="3 4">
    <name type="scientific">Gnomoniopsis smithogilvyi</name>
    <dbReference type="NCBI Taxonomy" id="1191159"/>
    <lineage>
        <taxon>Eukaryota</taxon>
        <taxon>Fungi</taxon>
        <taxon>Dikarya</taxon>
        <taxon>Ascomycota</taxon>
        <taxon>Pezizomycotina</taxon>
        <taxon>Sordariomycetes</taxon>
        <taxon>Sordariomycetidae</taxon>
        <taxon>Diaporthales</taxon>
        <taxon>Gnomoniaceae</taxon>
        <taxon>Gnomoniopsis</taxon>
    </lineage>
</organism>
<evidence type="ECO:0000313" key="3">
    <source>
        <dbReference type="EMBL" id="KAJ4394189.1"/>
    </source>
</evidence>
<dbReference type="Pfam" id="PF11274">
    <property type="entry name" value="DUF3074"/>
    <property type="match status" value="1"/>
</dbReference>
<evidence type="ECO:0000259" key="2">
    <source>
        <dbReference type="Pfam" id="PF11274"/>
    </source>
</evidence>
<dbReference type="AlphaFoldDB" id="A0A9W8YWL8"/>
<feature type="region of interest" description="Disordered" evidence="1">
    <location>
        <begin position="312"/>
        <end position="344"/>
    </location>
</feature>
<dbReference type="InterPro" id="IPR024500">
    <property type="entry name" value="DUF3074"/>
</dbReference>
<sequence>MVEYQSPLIRLSGIKTSQLPSPSATPEELTPFITALLKEALPFIDSAAPGGQNPSLWKSKGTKKFPESAAKVELSERVVTLPAAGAAVADGDTKAKPKASESAETWACRRSVHIDSATKGTASWAEFARCIRDEHAETEDAFTPTVLAHREAQSWAGARDVRPVAIVGEGEGNTWWGRFSLVLVEMKHKIPPPLKPRVFPVLQLIATAVTAGSEGAEARAKDEFVVVSVPVADFTSSEFAVLSKEAGVVVGAYAAVERVKKEESGRGDVEWIMATASDAKGVLPMWVQTKAVPGQIAKDVALFLGWIAGERKGTSGQGEEEHEAKEATANKIPESENGHTSTAA</sequence>
<evidence type="ECO:0000313" key="4">
    <source>
        <dbReference type="Proteomes" id="UP001140453"/>
    </source>
</evidence>
<comment type="caution">
    <text evidence="3">The sequence shown here is derived from an EMBL/GenBank/DDBJ whole genome shotgun (WGS) entry which is preliminary data.</text>
</comment>
<protein>
    <recommendedName>
        <fullName evidence="2">DUF3074 domain-containing protein</fullName>
    </recommendedName>
</protein>